<dbReference type="Proteomes" id="UP001163823">
    <property type="component" value="Chromosome 4"/>
</dbReference>
<dbReference type="InterPro" id="IPR001087">
    <property type="entry name" value="GDSL"/>
</dbReference>
<dbReference type="Gene3D" id="3.40.50.1110">
    <property type="entry name" value="SGNH hydrolase"/>
    <property type="match status" value="1"/>
</dbReference>
<accession>A0AAD7Q255</accession>
<evidence type="ECO:0000313" key="4">
    <source>
        <dbReference type="Proteomes" id="UP001163823"/>
    </source>
</evidence>
<dbReference type="KEGG" id="qsa:O6P43_011138"/>
<evidence type="ECO:0000256" key="1">
    <source>
        <dbReference type="ARBA" id="ARBA00008668"/>
    </source>
</evidence>
<name>A0AAD7Q255_QUISA</name>
<dbReference type="PANTHER" id="PTHR22835">
    <property type="entry name" value="ZINC FINGER FYVE DOMAIN CONTAINING PROTEIN"/>
    <property type="match status" value="1"/>
</dbReference>
<comment type="similarity">
    <text evidence="1">Belongs to the 'GDSL' lipolytic enzyme family.</text>
</comment>
<sequence length="239" mass="26659">MATKTCVLHIFTIISICLPFTKCCTHFYYPAVFNFSDSNSDTGDLVSAGIELINLPYGHTYFGEPSGRYSDGRLVVDFLMDAMDLPFLNPYLGSEGLPSFRKGCNFAVAASTILPATAASVTQFSFGIQVAQFLRFKARALDLIAKGKKFEKYLPTEDYFHKGLYMFDIGQKVLAVAFYSKSLDKIIASIPTILAEFEAGVKKLYDQGGRNFSIHNQVLSDAWRRMLPSLELTHQSFMS</sequence>
<gene>
    <name evidence="3" type="ORF">O6P43_011138</name>
</gene>
<dbReference type="InterPro" id="IPR036514">
    <property type="entry name" value="SGNH_hydro_sf"/>
</dbReference>
<keyword evidence="4" id="KW-1185">Reference proteome</keyword>
<organism evidence="3 4">
    <name type="scientific">Quillaja saponaria</name>
    <name type="common">Soap bark tree</name>
    <dbReference type="NCBI Taxonomy" id="32244"/>
    <lineage>
        <taxon>Eukaryota</taxon>
        <taxon>Viridiplantae</taxon>
        <taxon>Streptophyta</taxon>
        <taxon>Embryophyta</taxon>
        <taxon>Tracheophyta</taxon>
        <taxon>Spermatophyta</taxon>
        <taxon>Magnoliopsida</taxon>
        <taxon>eudicotyledons</taxon>
        <taxon>Gunneridae</taxon>
        <taxon>Pentapetalae</taxon>
        <taxon>rosids</taxon>
        <taxon>fabids</taxon>
        <taxon>Fabales</taxon>
        <taxon>Quillajaceae</taxon>
        <taxon>Quillaja</taxon>
    </lineage>
</organism>
<evidence type="ECO:0000256" key="2">
    <source>
        <dbReference type="ARBA" id="ARBA00023180"/>
    </source>
</evidence>
<proteinExistence type="inferred from homology"/>
<dbReference type="AlphaFoldDB" id="A0AAD7Q255"/>
<dbReference type="EMBL" id="JARAOO010000004">
    <property type="protein sequence ID" value="KAJ7973391.1"/>
    <property type="molecule type" value="Genomic_DNA"/>
</dbReference>
<comment type="caution">
    <text evidence="3">The sequence shown here is derived from an EMBL/GenBank/DDBJ whole genome shotgun (WGS) entry which is preliminary data.</text>
</comment>
<keyword evidence="2" id="KW-0325">Glycoprotein</keyword>
<reference evidence="3" key="1">
    <citation type="journal article" date="2023" name="Science">
        <title>Elucidation of the pathway for biosynthesis of saponin adjuvants from the soapbark tree.</title>
        <authorList>
            <person name="Reed J."/>
            <person name="Orme A."/>
            <person name="El-Demerdash A."/>
            <person name="Owen C."/>
            <person name="Martin L.B.B."/>
            <person name="Misra R.C."/>
            <person name="Kikuchi S."/>
            <person name="Rejzek M."/>
            <person name="Martin A.C."/>
            <person name="Harkess A."/>
            <person name="Leebens-Mack J."/>
            <person name="Louveau T."/>
            <person name="Stephenson M.J."/>
            <person name="Osbourn A."/>
        </authorList>
    </citation>
    <scope>NUCLEOTIDE SEQUENCE</scope>
    <source>
        <strain evidence="3">S10</strain>
    </source>
</reference>
<dbReference type="GO" id="GO:0016788">
    <property type="term" value="F:hydrolase activity, acting on ester bonds"/>
    <property type="evidence" value="ECO:0007669"/>
    <property type="project" value="InterPro"/>
</dbReference>
<evidence type="ECO:0000313" key="3">
    <source>
        <dbReference type="EMBL" id="KAJ7973391.1"/>
    </source>
</evidence>
<protein>
    <submittedName>
        <fullName evidence="3">GDSL esterase/lipase</fullName>
    </submittedName>
</protein>
<dbReference type="Pfam" id="PF00657">
    <property type="entry name" value="Lipase_GDSL"/>
    <property type="match status" value="1"/>
</dbReference>
<dbReference type="PANTHER" id="PTHR22835:SF536">
    <property type="entry name" value="OS05G0401000 PROTEIN"/>
    <property type="match status" value="1"/>
</dbReference>